<dbReference type="PANTHER" id="PTHR24333">
    <property type="entry name" value="HOMEO BOX HB9 LIKE A-RELATED"/>
    <property type="match status" value="1"/>
</dbReference>
<dbReference type="SMART" id="SM00389">
    <property type="entry name" value="HOX"/>
    <property type="match status" value="1"/>
</dbReference>
<evidence type="ECO:0000313" key="6">
    <source>
        <dbReference type="Proteomes" id="UP000784294"/>
    </source>
</evidence>
<evidence type="ECO:0000256" key="2">
    <source>
        <dbReference type="PROSITE-ProRule" id="PRU00108"/>
    </source>
</evidence>
<dbReference type="GO" id="GO:0005634">
    <property type="term" value="C:nucleus"/>
    <property type="evidence" value="ECO:0007669"/>
    <property type="project" value="UniProtKB-SubCell"/>
</dbReference>
<reference evidence="5" key="1">
    <citation type="submission" date="2018-11" db="EMBL/GenBank/DDBJ databases">
        <authorList>
            <consortium name="Pathogen Informatics"/>
        </authorList>
    </citation>
    <scope>NUCLEOTIDE SEQUENCE</scope>
</reference>
<evidence type="ECO:0000259" key="4">
    <source>
        <dbReference type="PROSITE" id="PS50071"/>
    </source>
</evidence>
<dbReference type="PANTHER" id="PTHR24333:SF8">
    <property type="entry name" value="HOMEOBOX PROTEIN CEH-62"/>
    <property type="match status" value="1"/>
</dbReference>
<dbReference type="SUPFAM" id="SSF46689">
    <property type="entry name" value="Homeodomain-like"/>
    <property type="match status" value="1"/>
</dbReference>
<name>A0A3S5CKD4_9PLAT</name>
<proteinExistence type="predicted"/>
<gene>
    <name evidence="5" type="ORF">PXEA_LOCUS21854</name>
</gene>
<feature type="domain" description="Homeobox" evidence="4">
    <location>
        <begin position="121"/>
        <end position="167"/>
    </location>
</feature>
<evidence type="ECO:0000313" key="5">
    <source>
        <dbReference type="EMBL" id="VEL28414.1"/>
    </source>
</evidence>
<keyword evidence="2 3" id="KW-0371">Homeobox</keyword>
<keyword evidence="2 3" id="KW-0238">DNA-binding</keyword>
<dbReference type="EMBL" id="CAAALY010094946">
    <property type="protein sequence ID" value="VEL28414.1"/>
    <property type="molecule type" value="Genomic_DNA"/>
</dbReference>
<feature type="DNA-binding region" description="Homeobox" evidence="2">
    <location>
        <begin position="123"/>
        <end position="168"/>
    </location>
</feature>
<dbReference type="Proteomes" id="UP000784294">
    <property type="component" value="Unassembled WGS sequence"/>
</dbReference>
<evidence type="ECO:0000256" key="1">
    <source>
        <dbReference type="ARBA" id="ARBA00004123"/>
    </source>
</evidence>
<dbReference type="AlphaFoldDB" id="A0A3S5CKD4"/>
<dbReference type="PROSITE" id="PS50071">
    <property type="entry name" value="HOMEOBOX_2"/>
    <property type="match status" value="1"/>
</dbReference>
<dbReference type="OrthoDB" id="6159439at2759"/>
<evidence type="ECO:0000256" key="3">
    <source>
        <dbReference type="RuleBase" id="RU000682"/>
    </source>
</evidence>
<comment type="caution">
    <text evidence="5">The sequence shown here is derived from an EMBL/GenBank/DDBJ whole genome shotgun (WGS) entry which is preliminary data.</text>
</comment>
<organism evidence="5 6">
    <name type="scientific">Protopolystoma xenopodis</name>
    <dbReference type="NCBI Taxonomy" id="117903"/>
    <lineage>
        <taxon>Eukaryota</taxon>
        <taxon>Metazoa</taxon>
        <taxon>Spiralia</taxon>
        <taxon>Lophotrochozoa</taxon>
        <taxon>Platyhelminthes</taxon>
        <taxon>Monogenea</taxon>
        <taxon>Polyopisthocotylea</taxon>
        <taxon>Polystomatidea</taxon>
        <taxon>Polystomatidae</taxon>
        <taxon>Protopolystoma</taxon>
    </lineage>
</organism>
<keyword evidence="6" id="KW-1185">Reference proteome</keyword>
<dbReference type="CDD" id="cd00086">
    <property type="entry name" value="homeodomain"/>
    <property type="match status" value="1"/>
</dbReference>
<dbReference type="Gene3D" id="1.10.10.60">
    <property type="entry name" value="Homeodomain-like"/>
    <property type="match status" value="1"/>
</dbReference>
<keyword evidence="2 3" id="KW-0539">Nucleus</keyword>
<protein>
    <recommendedName>
        <fullName evidence="4">Homeobox domain-containing protein</fullName>
    </recommendedName>
</protein>
<sequence>MFFFRLHPPPAPYVSISSSSVSSSLSSSSSSSSSLSSTSCLAFPSPPVAMATTACLLPVLPGRTPGPMAGVVSIPTVCPTVGLTTSQHKACPTVTQNGVNLSTGATTAAATAAAVVALGAGRRRKARTVFSDSQLNGLEKRFESQRYLSTPERIELATRLGLSETQVSSSHAFGDSK</sequence>
<dbReference type="InterPro" id="IPR050848">
    <property type="entry name" value="Homeobox_TF"/>
</dbReference>
<dbReference type="GO" id="GO:0003677">
    <property type="term" value="F:DNA binding"/>
    <property type="evidence" value="ECO:0007669"/>
    <property type="project" value="UniProtKB-UniRule"/>
</dbReference>
<dbReference type="Pfam" id="PF00046">
    <property type="entry name" value="Homeodomain"/>
    <property type="match status" value="1"/>
</dbReference>
<dbReference type="InterPro" id="IPR001356">
    <property type="entry name" value="HD"/>
</dbReference>
<comment type="subcellular location">
    <subcellularLocation>
        <location evidence="1 2 3">Nucleus</location>
    </subcellularLocation>
</comment>
<accession>A0A3S5CKD4</accession>
<dbReference type="InterPro" id="IPR009057">
    <property type="entry name" value="Homeodomain-like_sf"/>
</dbReference>